<name>A0A843X416_COLES</name>
<organism evidence="2 3">
    <name type="scientific">Colocasia esculenta</name>
    <name type="common">Wild taro</name>
    <name type="synonym">Arum esculentum</name>
    <dbReference type="NCBI Taxonomy" id="4460"/>
    <lineage>
        <taxon>Eukaryota</taxon>
        <taxon>Viridiplantae</taxon>
        <taxon>Streptophyta</taxon>
        <taxon>Embryophyta</taxon>
        <taxon>Tracheophyta</taxon>
        <taxon>Spermatophyta</taxon>
        <taxon>Magnoliopsida</taxon>
        <taxon>Liliopsida</taxon>
        <taxon>Araceae</taxon>
        <taxon>Aroideae</taxon>
        <taxon>Colocasieae</taxon>
        <taxon>Colocasia</taxon>
    </lineage>
</organism>
<proteinExistence type="predicted"/>
<accession>A0A843X416</accession>
<protein>
    <submittedName>
        <fullName evidence="2">Uncharacterized protein</fullName>
    </submittedName>
</protein>
<dbReference type="AlphaFoldDB" id="A0A843X416"/>
<dbReference type="Proteomes" id="UP000652761">
    <property type="component" value="Unassembled WGS sequence"/>
</dbReference>
<feature type="region of interest" description="Disordered" evidence="1">
    <location>
        <begin position="1"/>
        <end position="22"/>
    </location>
</feature>
<reference evidence="2" key="1">
    <citation type="submission" date="2017-07" db="EMBL/GenBank/DDBJ databases">
        <title>Taro Niue Genome Assembly and Annotation.</title>
        <authorList>
            <person name="Atibalentja N."/>
            <person name="Keating K."/>
            <person name="Fields C.J."/>
        </authorList>
    </citation>
    <scope>NUCLEOTIDE SEQUENCE</scope>
    <source>
        <strain evidence="2">Niue_2</strain>
        <tissue evidence="2">Leaf</tissue>
    </source>
</reference>
<evidence type="ECO:0000313" key="2">
    <source>
        <dbReference type="EMBL" id="MQM14628.1"/>
    </source>
</evidence>
<keyword evidence="3" id="KW-1185">Reference proteome</keyword>
<comment type="caution">
    <text evidence="2">The sequence shown here is derived from an EMBL/GenBank/DDBJ whole genome shotgun (WGS) entry which is preliminary data.</text>
</comment>
<gene>
    <name evidence="2" type="ORF">Taro_047561</name>
</gene>
<sequence length="82" mass="9424">MKGGRSTTTSQEQWRPTNYHNLQVTHPAGGEVEVMRVYRRCGLRRRRDRIVPPAVVLVQLCELVLRRGMPQGLPMVWLAKVS</sequence>
<dbReference type="EMBL" id="NMUH01006165">
    <property type="protein sequence ID" value="MQM14628.1"/>
    <property type="molecule type" value="Genomic_DNA"/>
</dbReference>
<evidence type="ECO:0000313" key="3">
    <source>
        <dbReference type="Proteomes" id="UP000652761"/>
    </source>
</evidence>
<evidence type="ECO:0000256" key="1">
    <source>
        <dbReference type="SAM" id="MobiDB-lite"/>
    </source>
</evidence>